<feature type="domain" description="JmjC" evidence="1">
    <location>
        <begin position="135"/>
        <end position="300"/>
    </location>
</feature>
<dbReference type="SUPFAM" id="SSF51197">
    <property type="entry name" value="Clavaminate synthase-like"/>
    <property type="match status" value="1"/>
</dbReference>
<evidence type="ECO:0000259" key="1">
    <source>
        <dbReference type="PROSITE" id="PS51184"/>
    </source>
</evidence>
<comment type="caution">
    <text evidence="2">The sequence shown here is derived from an EMBL/GenBank/DDBJ whole genome shotgun (WGS) entry which is preliminary data.</text>
</comment>
<dbReference type="PANTHER" id="PTHR12461:SF105">
    <property type="entry name" value="HYPOXIA-INDUCIBLE FACTOR 1-ALPHA INHIBITOR"/>
    <property type="match status" value="1"/>
</dbReference>
<evidence type="ECO:0000313" key="2">
    <source>
        <dbReference type="EMBL" id="PLB54342.1"/>
    </source>
</evidence>
<accession>A0A2I2GN82</accession>
<protein>
    <submittedName>
        <fullName evidence="2">Clavaminate synthase-like protein</fullName>
    </submittedName>
</protein>
<dbReference type="VEuPathDB" id="FungiDB:P170DRAFT_431973"/>
<sequence>MRLPRASPRAQFSCLASNNPRLSGFRPLDCLDHVDVDKFRERCMLPEFPIVLPRGHFDAFPARQRWFRSSPSQLNTEYLQQHGADAFVPLELTQSLSEPSGQPGPPRSEEVGFRKFHAPLGLFLEWMRAAETQSPTTRLYLAQCQLLDLPQTLRDDFPAPPLVSQAGRGDIYDTNLWIGHPPTYTPLHRDPNPNLFVQLAGQKVVRLIAPDQGQAVFASVRRELGRSSDHGAAAFRGEEMMQGQERALLEAAVWGTSSGGCEGYEAHLEAGDGLFIPKGWWHSIKGVGQRVTASVNWWFR</sequence>
<dbReference type="RefSeq" id="XP_024709644.1">
    <property type="nucleotide sequence ID" value="XM_024848161.1"/>
</dbReference>
<dbReference type="STRING" id="1392250.A0A2I2GN82"/>
<evidence type="ECO:0000313" key="3">
    <source>
        <dbReference type="Proteomes" id="UP000234275"/>
    </source>
</evidence>
<dbReference type="InterPro" id="IPR041667">
    <property type="entry name" value="Cupin_8"/>
</dbReference>
<dbReference type="Gene3D" id="2.60.120.650">
    <property type="entry name" value="Cupin"/>
    <property type="match status" value="1"/>
</dbReference>
<gene>
    <name evidence="2" type="ORF">P170DRAFT_431973</name>
</gene>
<proteinExistence type="predicted"/>
<organism evidence="2 3">
    <name type="scientific">Aspergillus steynii IBT 23096</name>
    <dbReference type="NCBI Taxonomy" id="1392250"/>
    <lineage>
        <taxon>Eukaryota</taxon>
        <taxon>Fungi</taxon>
        <taxon>Dikarya</taxon>
        <taxon>Ascomycota</taxon>
        <taxon>Pezizomycotina</taxon>
        <taxon>Eurotiomycetes</taxon>
        <taxon>Eurotiomycetidae</taxon>
        <taxon>Eurotiales</taxon>
        <taxon>Aspergillaceae</taxon>
        <taxon>Aspergillus</taxon>
        <taxon>Aspergillus subgen. Circumdati</taxon>
    </lineage>
</organism>
<dbReference type="PROSITE" id="PS51184">
    <property type="entry name" value="JMJC"/>
    <property type="match status" value="1"/>
</dbReference>
<name>A0A2I2GN82_9EURO</name>
<dbReference type="InterPro" id="IPR003347">
    <property type="entry name" value="JmjC_dom"/>
</dbReference>
<keyword evidence="3" id="KW-1185">Reference proteome</keyword>
<dbReference type="OrthoDB" id="263283at2759"/>
<dbReference type="Pfam" id="PF13621">
    <property type="entry name" value="Cupin_8"/>
    <property type="match status" value="1"/>
</dbReference>
<dbReference type="GeneID" id="36555860"/>
<dbReference type="PANTHER" id="PTHR12461">
    <property type="entry name" value="HYPOXIA-INDUCIBLE FACTOR 1 ALPHA INHIBITOR-RELATED"/>
    <property type="match status" value="1"/>
</dbReference>
<dbReference type="Proteomes" id="UP000234275">
    <property type="component" value="Unassembled WGS sequence"/>
</dbReference>
<dbReference type="EMBL" id="MSFO01000001">
    <property type="protein sequence ID" value="PLB54342.1"/>
    <property type="molecule type" value="Genomic_DNA"/>
</dbReference>
<reference evidence="2 3" key="1">
    <citation type="submission" date="2016-12" db="EMBL/GenBank/DDBJ databases">
        <title>The genomes of Aspergillus section Nigri reveals drivers in fungal speciation.</title>
        <authorList>
            <consortium name="DOE Joint Genome Institute"/>
            <person name="Vesth T.C."/>
            <person name="Nybo J."/>
            <person name="Theobald S."/>
            <person name="Brandl J."/>
            <person name="Frisvad J.C."/>
            <person name="Nielsen K.F."/>
            <person name="Lyhne E.K."/>
            <person name="Kogle M.E."/>
            <person name="Kuo A."/>
            <person name="Riley R."/>
            <person name="Clum A."/>
            <person name="Nolan M."/>
            <person name="Lipzen A."/>
            <person name="Salamov A."/>
            <person name="Henrissat B."/>
            <person name="Wiebenga A."/>
            <person name="De Vries R.P."/>
            <person name="Grigoriev I.V."/>
            <person name="Mortensen U.H."/>
            <person name="Andersen M.R."/>
            <person name="Baker S.E."/>
        </authorList>
    </citation>
    <scope>NUCLEOTIDE SEQUENCE [LARGE SCALE GENOMIC DNA]</scope>
    <source>
        <strain evidence="2 3">IBT 23096</strain>
    </source>
</reference>
<dbReference type="AlphaFoldDB" id="A0A2I2GN82"/>